<feature type="domain" description="Cytochrome c" evidence="6">
    <location>
        <begin position="73"/>
        <end position="158"/>
    </location>
</feature>
<dbReference type="PROSITE" id="PS51257">
    <property type="entry name" value="PROKAR_LIPOPROTEIN"/>
    <property type="match status" value="1"/>
</dbReference>
<evidence type="ECO:0000256" key="1">
    <source>
        <dbReference type="ARBA" id="ARBA00022617"/>
    </source>
</evidence>
<dbReference type="PANTHER" id="PTHR40394">
    <property type="entry name" value="LIPOPROTEIN-RELATED"/>
    <property type="match status" value="1"/>
</dbReference>
<dbReference type="OrthoDB" id="335174at2"/>
<feature type="signal peptide" evidence="5">
    <location>
        <begin position="1"/>
        <end position="17"/>
    </location>
</feature>
<sequence>MTARALPWLLLLSSVLAGCGDHSMSQQNRYGTFSKAGLFKDGTEAQALPRGVVAQGDLDRLQQITKAPAVDMALLARGRERYDIYCSPCHGFSGHGDGMIVQRGFPAPPSYHSARLRSADAQHFFDVITHGYGAMYSYAARVEPRDRWAIIAYIRALQQSQRTDMADVPELRSKLP</sequence>
<dbReference type="InterPro" id="IPR036909">
    <property type="entry name" value="Cyt_c-like_dom_sf"/>
</dbReference>
<name>A0A1X3GCW5_9BRAD</name>
<accession>A0A1X3GCW5</accession>
<evidence type="ECO:0000256" key="5">
    <source>
        <dbReference type="SAM" id="SignalP"/>
    </source>
</evidence>
<dbReference type="PROSITE" id="PS51007">
    <property type="entry name" value="CYTC"/>
    <property type="match status" value="1"/>
</dbReference>
<keyword evidence="5" id="KW-0732">Signal</keyword>
<dbReference type="SUPFAM" id="SSF46626">
    <property type="entry name" value="Cytochrome c"/>
    <property type="match status" value="1"/>
</dbReference>
<proteinExistence type="predicted"/>
<keyword evidence="3 4" id="KW-0408">Iron</keyword>
<evidence type="ECO:0000313" key="8">
    <source>
        <dbReference type="Proteomes" id="UP000193553"/>
    </source>
</evidence>
<evidence type="ECO:0000256" key="4">
    <source>
        <dbReference type="PROSITE-ProRule" id="PRU00433"/>
    </source>
</evidence>
<dbReference type="Gene3D" id="1.10.760.10">
    <property type="entry name" value="Cytochrome c-like domain"/>
    <property type="match status" value="1"/>
</dbReference>
<feature type="chain" id="PRO_5011905948" evidence="5">
    <location>
        <begin position="18"/>
        <end position="176"/>
    </location>
</feature>
<dbReference type="EMBL" id="NAFI01000187">
    <property type="protein sequence ID" value="OSJ03244.1"/>
    <property type="molecule type" value="Genomic_DNA"/>
</dbReference>
<keyword evidence="1 4" id="KW-0349">Heme</keyword>
<evidence type="ECO:0000256" key="3">
    <source>
        <dbReference type="ARBA" id="ARBA00023004"/>
    </source>
</evidence>
<dbReference type="Pfam" id="PF13442">
    <property type="entry name" value="Cytochrome_CBB3"/>
    <property type="match status" value="1"/>
</dbReference>
<dbReference type="Proteomes" id="UP000193553">
    <property type="component" value="Unassembled WGS sequence"/>
</dbReference>
<dbReference type="GO" id="GO:0020037">
    <property type="term" value="F:heme binding"/>
    <property type="evidence" value="ECO:0007669"/>
    <property type="project" value="InterPro"/>
</dbReference>
<dbReference type="GO" id="GO:0046872">
    <property type="term" value="F:metal ion binding"/>
    <property type="evidence" value="ECO:0007669"/>
    <property type="project" value="UniProtKB-KW"/>
</dbReference>
<dbReference type="PANTHER" id="PTHR40394:SF2">
    <property type="entry name" value="QUINOL:CYTOCHROME C OXIDOREDUCTASE MEMBRANE PROTEIN"/>
    <property type="match status" value="1"/>
</dbReference>
<evidence type="ECO:0000313" key="7">
    <source>
        <dbReference type="EMBL" id="OSJ03244.1"/>
    </source>
</evidence>
<comment type="caution">
    <text evidence="7">The sequence shown here is derived from an EMBL/GenBank/DDBJ whole genome shotgun (WGS) entry which is preliminary data.</text>
</comment>
<evidence type="ECO:0000256" key="2">
    <source>
        <dbReference type="ARBA" id="ARBA00022723"/>
    </source>
</evidence>
<dbReference type="GO" id="GO:0009055">
    <property type="term" value="F:electron transfer activity"/>
    <property type="evidence" value="ECO:0007669"/>
    <property type="project" value="InterPro"/>
</dbReference>
<gene>
    <name evidence="7" type="ORF">BSZ18_32455</name>
</gene>
<evidence type="ECO:0000259" key="6">
    <source>
        <dbReference type="PROSITE" id="PS51007"/>
    </source>
</evidence>
<reference evidence="7 8" key="1">
    <citation type="submission" date="2017-03" db="EMBL/GenBank/DDBJ databases">
        <title>Whole genome sequences of fourteen strains of Bradyrhizobium canariense and one strain of Bradyrhizobium japonicum isolated from Lupinus (Papilionoideae: Genisteae) species in Algeria.</title>
        <authorList>
            <person name="Crovadore J."/>
            <person name="Chekireb D."/>
            <person name="Brachmann A."/>
            <person name="Chablais R."/>
            <person name="Cochard B."/>
            <person name="Lefort F."/>
        </authorList>
    </citation>
    <scope>NUCLEOTIDE SEQUENCE [LARGE SCALE GENOMIC DNA]</scope>
    <source>
        <strain evidence="7 8">UBMA195</strain>
    </source>
</reference>
<dbReference type="RefSeq" id="WP_085361800.1">
    <property type="nucleotide sequence ID" value="NZ_NAFC01000177.1"/>
</dbReference>
<organism evidence="7 8">
    <name type="scientific">Bradyrhizobium canariense</name>
    <dbReference type="NCBI Taxonomy" id="255045"/>
    <lineage>
        <taxon>Bacteria</taxon>
        <taxon>Pseudomonadati</taxon>
        <taxon>Pseudomonadota</taxon>
        <taxon>Alphaproteobacteria</taxon>
        <taxon>Hyphomicrobiales</taxon>
        <taxon>Nitrobacteraceae</taxon>
        <taxon>Bradyrhizobium</taxon>
    </lineage>
</organism>
<dbReference type="InterPro" id="IPR009056">
    <property type="entry name" value="Cyt_c-like_dom"/>
</dbReference>
<keyword evidence="2 4" id="KW-0479">Metal-binding</keyword>
<dbReference type="AlphaFoldDB" id="A0A1X3GCW5"/>
<protein>
    <submittedName>
        <fullName evidence="7">Cytochrome C</fullName>
    </submittedName>
</protein>